<sequence>MTAQRPLKLPAVPDRLSIRDHVAHALRAALIAGELRPGSVYSAPQLAAQFGVSATPVREAMLDLTREGMVEPVRNKGFRVTDLSERDLAEYVAIREMIEVPTVGQVARVGDAARLEELRPVAREIVQAARAGDLVGFLGADRRFHLALVGLAGNRRLVEVVGELRGHSRLYGLAGLAKTGQLMESAEEHERLLDLVLAHDVPGAESLMRAHLGRLRSQWESAADSGGDGTEDAANAGASGDPVDTANTANTGDTVGSRGGGN</sequence>
<keyword evidence="7" id="KW-1185">Reference proteome</keyword>
<dbReference type="InterPro" id="IPR011711">
    <property type="entry name" value="GntR_C"/>
</dbReference>
<dbReference type="InterPro" id="IPR036390">
    <property type="entry name" value="WH_DNA-bd_sf"/>
</dbReference>
<dbReference type="CDD" id="cd07377">
    <property type="entry name" value="WHTH_GntR"/>
    <property type="match status" value="1"/>
</dbReference>
<organism evidence="6 7">
    <name type="scientific">Streptomyces diacarni</name>
    <dbReference type="NCBI Taxonomy" id="2800381"/>
    <lineage>
        <taxon>Bacteria</taxon>
        <taxon>Bacillati</taxon>
        <taxon>Actinomycetota</taxon>
        <taxon>Actinomycetes</taxon>
        <taxon>Kitasatosporales</taxon>
        <taxon>Streptomycetaceae</taxon>
        <taxon>Streptomyces</taxon>
    </lineage>
</organism>
<evidence type="ECO:0000256" key="3">
    <source>
        <dbReference type="ARBA" id="ARBA00023163"/>
    </source>
</evidence>
<dbReference type="Gene3D" id="1.10.10.10">
    <property type="entry name" value="Winged helix-like DNA-binding domain superfamily/Winged helix DNA-binding domain"/>
    <property type="match status" value="1"/>
</dbReference>
<dbReference type="GO" id="GO:0003677">
    <property type="term" value="F:DNA binding"/>
    <property type="evidence" value="ECO:0007669"/>
    <property type="project" value="UniProtKB-KW"/>
</dbReference>
<dbReference type="GO" id="GO:0003700">
    <property type="term" value="F:DNA-binding transcription factor activity"/>
    <property type="evidence" value="ECO:0007669"/>
    <property type="project" value="InterPro"/>
</dbReference>
<dbReference type="SMART" id="SM00895">
    <property type="entry name" value="FCD"/>
    <property type="match status" value="1"/>
</dbReference>
<dbReference type="SUPFAM" id="SSF46785">
    <property type="entry name" value="Winged helix' DNA-binding domain"/>
    <property type="match status" value="1"/>
</dbReference>
<evidence type="ECO:0000256" key="4">
    <source>
        <dbReference type="SAM" id="MobiDB-lite"/>
    </source>
</evidence>
<feature type="region of interest" description="Disordered" evidence="4">
    <location>
        <begin position="220"/>
        <end position="262"/>
    </location>
</feature>
<dbReference type="Pfam" id="PF07729">
    <property type="entry name" value="FCD"/>
    <property type="match status" value="1"/>
</dbReference>
<feature type="compositionally biased region" description="Polar residues" evidence="4">
    <location>
        <begin position="245"/>
        <end position="254"/>
    </location>
</feature>
<dbReference type="RefSeq" id="WP_114025113.1">
    <property type="nucleotide sequence ID" value="NZ_QOIN01000066.1"/>
</dbReference>
<proteinExistence type="predicted"/>
<dbReference type="Pfam" id="PF00392">
    <property type="entry name" value="GntR"/>
    <property type="match status" value="1"/>
</dbReference>
<dbReference type="AlphaFoldDB" id="A0A367EBW6"/>
<name>A0A367EBW6_9ACTN</name>
<accession>A0A367EBW6</accession>
<comment type="caution">
    <text evidence="6">The sequence shown here is derived from an EMBL/GenBank/DDBJ whole genome shotgun (WGS) entry which is preliminary data.</text>
</comment>
<dbReference type="PANTHER" id="PTHR43537">
    <property type="entry name" value="TRANSCRIPTIONAL REGULATOR, GNTR FAMILY"/>
    <property type="match status" value="1"/>
</dbReference>
<dbReference type="InterPro" id="IPR008920">
    <property type="entry name" value="TF_FadR/GntR_C"/>
</dbReference>
<evidence type="ECO:0000256" key="2">
    <source>
        <dbReference type="ARBA" id="ARBA00023125"/>
    </source>
</evidence>
<dbReference type="PROSITE" id="PS50949">
    <property type="entry name" value="HTH_GNTR"/>
    <property type="match status" value="1"/>
</dbReference>
<keyword evidence="1" id="KW-0805">Transcription regulation</keyword>
<dbReference type="InterPro" id="IPR036388">
    <property type="entry name" value="WH-like_DNA-bd_sf"/>
</dbReference>
<evidence type="ECO:0000256" key="1">
    <source>
        <dbReference type="ARBA" id="ARBA00023015"/>
    </source>
</evidence>
<feature type="domain" description="HTH gntR-type" evidence="5">
    <location>
        <begin position="16"/>
        <end position="83"/>
    </location>
</feature>
<evidence type="ECO:0000259" key="5">
    <source>
        <dbReference type="PROSITE" id="PS50949"/>
    </source>
</evidence>
<dbReference type="EMBL" id="QOIN01000066">
    <property type="protein sequence ID" value="RCG15554.1"/>
    <property type="molecule type" value="Genomic_DNA"/>
</dbReference>
<evidence type="ECO:0000313" key="7">
    <source>
        <dbReference type="Proteomes" id="UP000252914"/>
    </source>
</evidence>
<reference evidence="6 7" key="1">
    <citation type="submission" date="2018-06" db="EMBL/GenBank/DDBJ databases">
        <title>Streptomyces reniochalinae sp. nov. and Streptomyces diacarnus sp. nov. from marine sponges.</title>
        <authorList>
            <person name="Li L."/>
        </authorList>
    </citation>
    <scope>NUCLEOTIDE SEQUENCE [LARGE SCALE GENOMIC DNA]</scope>
    <source>
        <strain evidence="6 7">LHW51701</strain>
    </source>
</reference>
<evidence type="ECO:0000313" key="6">
    <source>
        <dbReference type="EMBL" id="RCG15554.1"/>
    </source>
</evidence>
<dbReference type="SMART" id="SM00345">
    <property type="entry name" value="HTH_GNTR"/>
    <property type="match status" value="1"/>
</dbReference>
<keyword evidence="3" id="KW-0804">Transcription</keyword>
<dbReference type="InterPro" id="IPR000524">
    <property type="entry name" value="Tscrpt_reg_HTH_GntR"/>
</dbReference>
<gene>
    <name evidence="6" type="ORF">DTL70_29795</name>
</gene>
<dbReference type="Proteomes" id="UP000252914">
    <property type="component" value="Unassembled WGS sequence"/>
</dbReference>
<dbReference type="PANTHER" id="PTHR43537:SF45">
    <property type="entry name" value="GNTR FAMILY REGULATORY PROTEIN"/>
    <property type="match status" value="1"/>
</dbReference>
<dbReference type="SUPFAM" id="SSF48008">
    <property type="entry name" value="GntR ligand-binding domain-like"/>
    <property type="match status" value="1"/>
</dbReference>
<dbReference type="Gene3D" id="1.20.120.530">
    <property type="entry name" value="GntR ligand-binding domain-like"/>
    <property type="match status" value="1"/>
</dbReference>
<keyword evidence="2" id="KW-0238">DNA-binding</keyword>
<protein>
    <submittedName>
        <fullName evidence="6">GntR family transcriptional regulator</fullName>
    </submittedName>
</protein>